<dbReference type="EMBL" id="JACIEJ010000012">
    <property type="protein sequence ID" value="MBB3987771.1"/>
    <property type="molecule type" value="Genomic_DNA"/>
</dbReference>
<evidence type="ECO:0008006" key="3">
    <source>
        <dbReference type="Google" id="ProtNLM"/>
    </source>
</evidence>
<reference evidence="1 2" key="1">
    <citation type="submission" date="2020-08" db="EMBL/GenBank/DDBJ databases">
        <title>Genomic Encyclopedia of Type Strains, Phase IV (KMG-IV): sequencing the most valuable type-strain genomes for metagenomic binning, comparative biology and taxonomic classification.</title>
        <authorList>
            <person name="Goeker M."/>
        </authorList>
    </citation>
    <scope>NUCLEOTIDE SEQUENCE [LARGE SCALE GENOMIC DNA]</scope>
    <source>
        <strain evidence="1 2">DSM 102235</strain>
    </source>
</reference>
<evidence type="ECO:0000313" key="2">
    <source>
        <dbReference type="Proteomes" id="UP000541426"/>
    </source>
</evidence>
<gene>
    <name evidence="1" type="ORF">GGQ68_004124</name>
</gene>
<organism evidence="1 2">
    <name type="scientific">Sagittula marina</name>
    <dbReference type="NCBI Taxonomy" id="943940"/>
    <lineage>
        <taxon>Bacteria</taxon>
        <taxon>Pseudomonadati</taxon>
        <taxon>Pseudomonadota</taxon>
        <taxon>Alphaproteobacteria</taxon>
        <taxon>Rhodobacterales</taxon>
        <taxon>Roseobacteraceae</taxon>
        <taxon>Sagittula</taxon>
    </lineage>
</organism>
<protein>
    <recommendedName>
        <fullName evidence="3">Ankyrin repeat domain-containing protein</fullName>
    </recommendedName>
</protein>
<proteinExistence type="predicted"/>
<dbReference type="InterPro" id="IPR036770">
    <property type="entry name" value="Ankyrin_rpt-contain_sf"/>
</dbReference>
<dbReference type="PROSITE" id="PS51257">
    <property type="entry name" value="PROKAR_LIPOPROTEIN"/>
    <property type="match status" value="1"/>
</dbReference>
<dbReference type="Proteomes" id="UP000541426">
    <property type="component" value="Unassembled WGS sequence"/>
</dbReference>
<evidence type="ECO:0000313" key="1">
    <source>
        <dbReference type="EMBL" id="MBB3987771.1"/>
    </source>
</evidence>
<dbReference type="RefSeq" id="WP_183969149.1">
    <property type="nucleotide sequence ID" value="NZ_BAABBZ010000056.1"/>
</dbReference>
<dbReference type="Gene3D" id="1.25.40.20">
    <property type="entry name" value="Ankyrin repeat-containing domain"/>
    <property type="match status" value="1"/>
</dbReference>
<keyword evidence="2" id="KW-1185">Reference proteome</keyword>
<sequence length="369" mass="40093">MNRTLTGSEMSPRRARLFGVVLIALAACRPGDQDCTNTPQTRVYFDLPEDEQTMDKVLSNMVRCLDEASAIDRASAVAGDDDAQMQTMLKALYTDAAPDLAALRDMGGRLDRVMRTPQGVAPPVTTLLNEAVRQQNIRWTRALLEAGADPNASGSVMAYSAVQIFHPGSPLLHIFNDGSPATVFLRAYIDHGGKVNTADGGGTGDVPLLSSTTSNLAARVFLLENGADPWYTSHSPSRLRFPTSALGALIWGARAPDYAEQIALLAEKGLLRPPDQPLYHEIIQETLRGHLEHYGEASGATERHKLWQVQQAVRALIDADVARPNPAILDLLDRHAVPDPEGGWILREGALWQRHDDPHVGSALGTNIH</sequence>
<accession>A0A7W6DRB7</accession>
<dbReference type="AlphaFoldDB" id="A0A7W6DRB7"/>
<comment type="caution">
    <text evidence="1">The sequence shown here is derived from an EMBL/GenBank/DDBJ whole genome shotgun (WGS) entry which is preliminary data.</text>
</comment>
<name>A0A7W6DRB7_9RHOB</name>